<dbReference type="Pfam" id="PF04107">
    <property type="entry name" value="GCS2"/>
    <property type="match status" value="1"/>
</dbReference>
<organism evidence="5 6">
    <name type="scientific">Stieleria magnilauensis</name>
    <dbReference type="NCBI Taxonomy" id="2527963"/>
    <lineage>
        <taxon>Bacteria</taxon>
        <taxon>Pseudomonadati</taxon>
        <taxon>Planctomycetota</taxon>
        <taxon>Planctomycetia</taxon>
        <taxon>Pirellulales</taxon>
        <taxon>Pirellulaceae</taxon>
        <taxon>Stieleria</taxon>
    </lineage>
</organism>
<protein>
    <recommendedName>
        <fullName evidence="4">Putative glutamate--cysteine ligase 2</fullName>
        <ecNumber evidence="4">6.3.2.2</ecNumber>
    </recommendedName>
    <alternativeName>
        <fullName evidence="4">Gamma-glutamylcysteine synthetase 2</fullName>
        <shortName evidence="4">GCS 2</shortName>
        <shortName evidence="4">Gamma-GCS 2</shortName>
    </alternativeName>
</protein>
<dbReference type="EC" id="6.3.2.2" evidence="4"/>
<dbReference type="InterPro" id="IPR050141">
    <property type="entry name" value="GCL_type2/YbdK_subfam"/>
</dbReference>
<dbReference type="PANTHER" id="PTHR36510:SF1">
    <property type="entry name" value="GLUTAMATE--CYSTEINE LIGASE 2-RELATED"/>
    <property type="match status" value="1"/>
</dbReference>
<keyword evidence="3 4" id="KW-0067">ATP-binding</keyword>
<comment type="function">
    <text evidence="4">ATP-dependent carboxylate-amine ligase which exhibits weak glutamate--cysteine ligase activity.</text>
</comment>
<dbReference type="HAMAP" id="MF_01609">
    <property type="entry name" value="Glu_cys_ligase_2"/>
    <property type="match status" value="1"/>
</dbReference>
<evidence type="ECO:0000256" key="4">
    <source>
        <dbReference type="HAMAP-Rule" id="MF_01609"/>
    </source>
</evidence>
<keyword evidence="2 4" id="KW-0547">Nucleotide-binding</keyword>
<keyword evidence="6" id="KW-1185">Reference proteome</keyword>
<gene>
    <name evidence="5" type="primary">ybdK_2</name>
    <name evidence="5" type="ORF">TBK1r_53440</name>
</gene>
<accession>A0ABX5XWA9</accession>
<dbReference type="NCBIfam" id="NF010041">
    <property type="entry name" value="PRK13517.1-1"/>
    <property type="match status" value="1"/>
</dbReference>
<dbReference type="RefSeq" id="WP_145217291.1">
    <property type="nucleotide sequence ID" value="NZ_CP036432.1"/>
</dbReference>
<proteinExistence type="inferred from homology"/>
<evidence type="ECO:0000256" key="3">
    <source>
        <dbReference type="ARBA" id="ARBA00022840"/>
    </source>
</evidence>
<dbReference type="Gene3D" id="3.30.590.20">
    <property type="match status" value="1"/>
</dbReference>
<reference evidence="5 6" key="1">
    <citation type="submission" date="2019-02" db="EMBL/GenBank/DDBJ databases">
        <title>Deep-cultivation of Planctomycetes and their phenomic and genomic characterization uncovers novel biology.</title>
        <authorList>
            <person name="Wiegand S."/>
            <person name="Jogler M."/>
            <person name="Boedeker C."/>
            <person name="Pinto D."/>
            <person name="Vollmers J."/>
            <person name="Rivas-Marin E."/>
            <person name="Kohn T."/>
            <person name="Peeters S.H."/>
            <person name="Heuer A."/>
            <person name="Rast P."/>
            <person name="Oberbeckmann S."/>
            <person name="Bunk B."/>
            <person name="Jeske O."/>
            <person name="Meyerdierks A."/>
            <person name="Storesund J.E."/>
            <person name="Kallscheuer N."/>
            <person name="Luecker S."/>
            <person name="Lage O.M."/>
            <person name="Pohl T."/>
            <person name="Merkel B.J."/>
            <person name="Hornburger P."/>
            <person name="Mueller R.-W."/>
            <person name="Bruemmer F."/>
            <person name="Labrenz M."/>
            <person name="Spormann A.M."/>
            <person name="Op den Camp H."/>
            <person name="Overmann J."/>
            <person name="Amann R."/>
            <person name="Jetten M.S.M."/>
            <person name="Mascher T."/>
            <person name="Medema M.H."/>
            <person name="Devos D.P."/>
            <person name="Kaster A.-K."/>
            <person name="Ovreas L."/>
            <person name="Rohde M."/>
            <person name="Galperin M.Y."/>
            <person name="Jogler C."/>
        </authorList>
    </citation>
    <scope>NUCLEOTIDE SEQUENCE [LARGE SCALE GENOMIC DNA]</scope>
    <source>
        <strain evidence="5 6">TBK1r</strain>
    </source>
</reference>
<comment type="similarity">
    <text evidence="4">Belongs to the glutamate--cysteine ligase type 2 family. YbdK subfamily.</text>
</comment>
<evidence type="ECO:0000256" key="1">
    <source>
        <dbReference type="ARBA" id="ARBA00022598"/>
    </source>
</evidence>
<dbReference type="InterPro" id="IPR006336">
    <property type="entry name" value="GCS2"/>
</dbReference>
<keyword evidence="1 4" id="KW-0436">Ligase</keyword>
<dbReference type="EMBL" id="CP036432">
    <property type="protein sequence ID" value="QDV86325.1"/>
    <property type="molecule type" value="Genomic_DNA"/>
</dbReference>
<dbReference type="InterPro" id="IPR014746">
    <property type="entry name" value="Gln_synth/guanido_kin_cat_dom"/>
</dbReference>
<dbReference type="GO" id="GO:0016874">
    <property type="term" value="F:ligase activity"/>
    <property type="evidence" value="ECO:0007669"/>
    <property type="project" value="UniProtKB-KW"/>
</dbReference>
<dbReference type="SUPFAM" id="SSF55931">
    <property type="entry name" value="Glutamine synthetase/guanido kinase"/>
    <property type="match status" value="1"/>
</dbReference>
<dbReference type="NCBIfam" id="TIGR02050">
    <property type="entry name" value="gshA_cyan_rel"/>
    <property type="match status" value="1"/>
</dbReference>
<comment type="catalytic activity">
    <reaction evidence="4">
        <text>L-cysteine + L-glutamate + ATP = gamma-L-glutamyl-L-cysteine + ADP + phosphate + H(+)</text>
        <dbReference type="Rhea" id="RHEA:13285"/>
        <dbReference type="ChEBI" id="CHEBI:15378"/>
        <dbReference type="ChEBI" id="CHEBI:29985"/>
        <dbReference type="ChEBI" id="CHEBI:30616"/>
        <dbReference type="ChEBI" id="CHEBI:35235"/>
        <dbReference type="ChEBI" id="CHEBI:43474"/>
        <dbReference type="ChEBI" id="CHEBI:58173"/>
        <dbReference type="ChEBI" id="CHEBI:456216"/>
        <dbReference type="EC" id="6.3.2.2"/>
    </reaction>
</comment>
<evidence type="ECO:0000256" key="2">
    <source>
        <dbReference type="ARBA" id="ARBA00022741"/>
    </source>
</evidence>
<evidence type="ECO:0000313" key="5">
    <source>
        <dbReference type="EMBL" id="QDV86325.1"/>
    </source>
</evidence>
<dbReference type="PANTHER" id="PTHR36510">
    <property type="entry name" value="GLUTAMATE--CYSTEINE LIGASE 2-RELATED"/>
    <property type="match status" value="1"/>
</dbReference>
<sequence length="373" mass="41411">MAPSIPSIGVEEEYQLVDPTSGRLLPNCKRVIEQIGKQTTAEIQHELHLTQIEMASKVCKTLDEVRRSVSIVRGDLIVAAGNTGSALVAAGTNPLPVPASDSFTPKRRYQVMSQRFQQIARDMLIFGCHVHVSMEDRSMGVQVMNQCRRWLPILQALSANSPYWDGEDTGYASYRRELWAQWPMAGPPPHLDDLADHEACVDELVRAGAIKDESFIYWDIRLPTKVPTIEFRGADVMLAVEETVGYAGLIRAIVMQAMQDIHSNRINRPIRPSLLSYAMWHAARYGISKDLVDPLTCEKLAAKEAVFRLLDEVRPSLERAGDEQCVNGYVQRLFDVGIGADRQRAAVGPDGDVAQAVHYAISETGRSAVVNEC</sequence>
<name>A0ABX5XWA9_9BACT</name>
<evidence type="ECO:0000313" key="6">
    <source>
        <dbReference type="Proteomes" id="UP000318081"/>
    </source>
</evidence>
<dbReference type="InterPro" id="IPR011793">
    <property type="entry name" value="YbdK"/>
</dbReference>
<dbReference type="Proteomes" id="UP000318081">
    <property type="component" value="Chromosome"/>
</dbReference>